<evidence type="ECO:0000256" key="7">
    <source>
        <dbReference type="ARBA" id="ARBA00093797"/>
    </source>
</evidence>
<comment type="caution">
    <text evidence="8">The sequence shown here is derived from an EMBL/GenBank/DDBJ whole genome shotgun (WGS) entry which is preliminary data.</text>
</comment>
<dbReference type="Pfam" id="PF05400">
    <property type="entry name" value="FliT"/>
    <property type="match status" value="1"/>
</dbReference>
<proteinExistence type="inferred from homology"/>
<keyword evidence="4" id="KW-0143">Chaperone</keyword>
<evidence type="ECO:0000256" key="3">
    <source>
        <dbReference type="ARBA" id="ARBA00022795"/>
    </source>
</evidence>
<comment type="function">
    <text evidence="5">May act as an export chaperone for the filament capping protein FliD.</text>
</comment>
<gene>
    <name evidence="8" type="ORF">J2736_004780</name>
</gene>
<keyword evidence="2" id="KW-0963">Cytoplasm</keyword>
<keyword evidence="9" id="KW-1185">Reference proteome</keyword>
<name>A0ABU1P1G3_9BACL</name>
<evidence type="ECO:0000256" key="2">
    <source>
        <dbReference type="ARBA" id="ARBA00022490"/>
    </source>
</evidence>
<protein>
    <recommendedName>
        <fullName evidence="7">Flagellar protein FliT</fullName>
    </recommendedName>
</protein>
<evidence type="ECO:0000256" key="6">
    <source>
        <dbReference type="ARBA" id="ARBA00093785"/>
    </source>
</evidence>
<evidence type="ECO:0000256" key="1">
    <source>
        <dbReference type="ARBA" id="ARBA00004514"/>
    </source>
</evidence>
<comment type="subcellular location">
    <subcellularLocation>
        <location evidence="1">Cytoplasm</location>
        <location evidence="1">Cytosol</location>
    </subcellularLocation>
</comment>
<evidence type="ECO:0000256" key="4">
    <source>
        <dbReference type="ARBA" id="ARBA00023186"/>
    </source>
</evidence>
<reference evidence="8 9" key="1">
    <citation type="submission" date="2023-07" db="EMBL/GenBank/DDBJ databases">
        <title>Sorghum-associated microbial communities from plants grown in Nebraska, USA.</title>
        <authorList>
            <person name="Schachtman D."/>
        </authorList>
    </citation>
    <scope>NUCLEOTIDE SEQUENCE [LARGE SCALE GENOMIC DNA]</scope>
    <source>
        <strain evidence="8 9">CC258</strain>
    </source>
</reference>
<organism evidence="8 9">
    <name type="scientific">Paenibacillus qinlingensis</name>
    <dbReference type="NCBI Taxonomy" id="1837343"/>
    <lineage>
        <taxon>Bacteria</taxon>
        <taxon>Bacillati</taxon>
        <taxon>Bacillota</taxon>
        <taxon>Bacilli</taxon>
        <taxon>Bacillales</taxon>
        <taxon>Paenibacillaceae</taxon>
        <taxon>Paenibacillus</taxon>
    </lineage>
</organism>
<dbReference type="RefSeq" id="WP_310501037.1">
    <property type="nucleotide sequence ID" value="NZ_JAVDSB010000011.1"/>
</dbReference>
<evidence type="ECO:0000313" key="8">
    <source>
        <dbReference type="EMBL" id="MDR6553573.1"/>
    </source>
</evidence>
<dbReference type="EMBL" id="JAVDSB010000011">
    <property type="protein sequence ID" value="MDR6553573.1"/>
    <property type="molecule type" value="Genomic_DNA"/>
</dbReference>
<evidence type="ECO:0000256" key="5">
    <source>
        <dbReference type="ARBA" id="ARBA00093765"/>
    </source>
</evidence>
<keyword evidence="3" id="KW-1005">Bacterial flagellum biogenesis</keyword>
<evidence type="ECO:0000313" key="9">
    <source>
        <dbReference type="Proteomes" id="UP001267290"/>
    </source>
</evidence>
<sequence length="122" mass="13836">MKSVVLDELLNQLLQLTLSLEQVVSEKESDPELWVELVSQRQVIMDELTNLFREGVTLTETQKQTIMQPAYEMNIKIVALMTQEKDKMAAQIANLQRSKAVNDQYGGLGNASPYGAFFDKKK</sequence>
<accession>A0ABU1P1G3</accession>
<comment type="similarity">
    <text evidence="6">Belongs to the bacillales FliT family.</text>
</comment>
<dbReference type="InterPro" id="IPR008622">
    <property type="entry name" value="FliT"/>
</dbReference>
<dbReference type="Proteomes" id="UP001267290">
    <property type="component" value="Unassembled WGS sequence"/>
</dbReference>